<dbReference type="AlphaFoldDB" id="A0A2W7C8N4"/>
<dbReference type="Pfam" id="PF01408">
    <property type="entry name" value="GFO_IDH_MocA"/>
    <property type="match status" value="1"/>
</dbReference>
<proteinExistence type="predicted"/>
<dbReference type="InterPro" id="IPR052515">
    <property type="entry name" value="Gfo/Idh/MocA_Oxidoreductase"/>
</dbReference>
<name>A0A2W7C8N4_9HYPH</name>
<sequence>MQCIKVGVIGAGGVAQVEHIPNLLKLHRQFEILGVYDPSRKVRAFVGEEFSLSTFADLDELLAMPLDAVVIASPDALHWEQALAAFARGLHVFCEKPLCYSAGDIDDLIAARDHAGKVLQVGYMKRFDPSYEVALKMLPGTARALRYVSVEVSDPDAWPFVRHHSTCRGDDVAVGLVASTEARQREQVDRAVPGLDDPDAFRGFVGAYCSAIVHDVNAVHGLLDALGIADGDIVGASLFARGEGGQGAVRLLGGQALWNMAHLAVPRLADYRERITLYFDQASLELEFPSPYLNHQATRLTVRTSDGHTLSSRDIRSGYEEAFVEELKGFWSAIVEGTPVRNTAEQARRDMTLLAGLARHHLAQLKQSGVRP</sequence>
<dbReference type="SUPFAM" id="SSF51735">
    <property type="entry name" value="NAD(P)-binding Rossmann-fold domains"/>
    <property type="match status" value="1"/>
</dbReference>
<evidence type="ECO:0000313" key="3">
    <source>
        <dbReference type="Proteomes" id="UP000248616"/>
    </source>
</evidence>
<dbReference type="InterPro" id="IPR036291">
    <property type="entry name" value="NAD(P)-bd_dom_sf"/>
</dbReference>
<evidence type="ECO:0000313" key="2">
    <source>
        <dbReference type="EMBL" id="PZV39254.1"/>
    </source>
</evidence>
<dbReference type="GO" id="GO:0000166">
    <property type="term" value="F:nucleotide binding"/>
    <property type="evidence" value="ECO:0007669"/>
    <property type="project" value="InterPro"/>
</dbReference>
<comment type="caution">
    <text evidence="2">The sequence shown here is derived from an EMBL/GenBank/DDBJ whole genome shotgun (WGS) entry which is preliminary data.</text>
</comment>
<dbReference type="Gene3D" id="3.30.360.10">
    <property type="entry name" value="Dihydrodipicolinate Reductase, domain 2"/>
    <property type="match status" value="1"/>
</dbReference>
<accession>A0A2W7C8N4</accession>
<keyword evidence="3" id="KW-1185">Reference proteome</keyword>
<dbReference type="InterPro" id="IPR000683">
    <property type="entry name" value="Gfo/Idh/MocA-like_OxRdtase_N"/>
</dbReference>
<dbReference type="Proteomes" id="UP000248616">
    <property type="component" value="Unassembled WGS sequence"/>
</dbReference>
<dbReference type="PANTHER" id="PTHR43249:SF1">
    <property type="entry name" value="D-GLUCOSIDE 3-DEHYDROGENASE"/>
    <property type="match status" value="1"/>
</dbReference>
<dbReference type="OrthoDB" id="7804998at2"/>
<dbReference type="RefSeq" id="WP_111543004.1">
    <property type="nucleotide sequence ID" value="NZ_MZXV01000013.1"/>
</dbReference>
<dbReference type="EMBL" id="MZXV01000013">
    <property type="protein sequence ID" value="PZV39254.1"/>
    <property type="molecule type" value="Genomic_DNA"/>
</dbReference>
<reference evidence="3" key="1">
    <citation type="submission" date="2017-03" db="EMBL/GenBank/DDBJ databases">
        <authorList>
            <person name="Safronova V.I."/>
            <person name="Sazanova A.L."/>
            <person name="Chirak E.R."/>
        </authorList>
    </citation>
    <scope>NUCLEOTIDE SEQUENCE [LARGE SCALE GENOMIC DNA]</scope>
    <source>
        <strain evidence="3">Ach-343</strain>
    </source>
</reference>
<feature type="domain" description="Gfo/Idh/MocA-like oxidoreductase N-terminal" evidence="1">
    <location>
        <begin position="4"/>
        <end position="123"/>
    </location>
</feature>
<organism evidence="2 3">
    <name type="scientific">Mesorhizobium kowhaii</name>
    <dbReference type="NCBI Taxonomy" id="1300272"/>
    <lineage>
        <taxon>Bacteria</taxon>
        <taxon>Pseudomonadati</taxon>
        <taxon>Pseudomonadota</taxon>
        <taxon>Alphaproteobacteria</taxon>
        <taxon>Hyphomicrobiales</taxon>
        <taxon>Phyllobacteriaceae</taxon>
        <taxon>Mesorhizobium</taxon>
    </lineage>
</organism>
<gene>
    <name evidence="2" type="ORF">B5V02_04460</name>
</gene>
<evidence type="ECO:0000259" key="1">
    <source>
        <dbReference type="Pfam" id="PF01408"/>
    </source>
</evidence>
<protein>
    <submittedName>
        <fullName evidence="2">Dehydrogenase</fullName>
    </submittedName>
</protein>
<dbReference type="PANTHER" id="PTHR43249">
    <property type="entry name" value="UDP-N-ACETYL-2-AMINO-2-DEOXY-D-GLUCURONATE OXIDASE"/>
    <property type="match status" value="1"/>
</dbReference>
<dbReference type="Gene3D" id="3.40.50.720">
    <property type="entry name" value="NAD(P)-binding Rossmann-like Domain"/>
    <property type="match status" value="1"/>
</dbReference>